<feature type="region of interest" description="Disordered" evidence="1">
    <location>
        <begin position="159"/>
        <end position="194"/>
    </location>
</feature>
<feature type="compositionally biased region" description="Polar residues" evidence="1">
    <location>
        <begin position="121"/>
        <end position="135"/>
    </location>
</feature>
<feature type="compositionally biased region" description="Basic and acidic residues" evidence="1">
    <location>
        <begin position="56"/>
        <end position="65"/>
    </location>
</feature>
<feature type="region of interest" description="Disordered" evidence="1">
    <location>
        <begin position="56"/>
        <end position="76"/>
    </location>
</feature>
<feature type="compositionally biased region" description="Polar residues" evidence="1">
    <location>
        <begin position="66"/>
        <end position="75"/>
    </location>
</feature>
<name>A0AAN9UV55_9PEZI</name>
<protein>
    <submittedName>
        <fullName evidence="2">Uncharacterized protein</fullName>
    </submittedName>
</protein>
<keyword evidence="3" id="KW-1185">Reference proteome</keyword>
<dbReference type="EMBL" id="JAKJXP020000025">
    <property type="protein sequence ID" value="KAK7753772.1"/>
    <property type="molecule type" value="Genomic_DNA"/>
</dbReference>
<feature type="compositionally biased region" description="Basic and acidic residues" evidence="1">
    <location>
        <begin position="10"/>
        <end position="25"/>
    </location>
</feature>
<dbReference type="Proteomes" id="UP001320420">
    <property type="component" value="Unassembled WGS sequence"/>
</dbReference>
<evidence type="ECO:0000256" key="1">
    <source>
        <dbReference type="SAM" id="MobiDB-lite"/>
    </source>
</evidence>
<proteinExistence type="predicted"/>
<evidence type="ECO:0000313" key="2">
    <source>
        <dbReference type="EMBL" id="KAK7753772.1"/>
    </source>
</evidence>
<feature type="compositionally biased region" description="Polar residues" evidence="1">
    <location>
        <begin position="164"/>
        <end position="176"/>
    </location>
</feature>
<feature type="region of interest" description="Disordered" evidence="1">
    <location>
        <begin position="1"/>
        <end position="25"/>
    </location>
</feature>
<dbReference type="AlphaFoldDB" id="A0AAN9UV55"/>
<sequence>MRQSLTKIIPTKEEPVPTKENLDRPKGFLEYPELELLPTKGGYKDLQALGHQIDSMKHGTIDPESRPQNPSTNPSLAMRLANDVQNFKGGAGSTDKLENRGSLTISSHQQHYPGISECPLGTTSNKLESPPSSVSYEDCVPKHMLDDNESAKSCKTVLVKRSKSQGTGQRSGSGVVNNRHKYMTWHGGRPPRRQPVLLQSTIDFGAELDDMLVSARAKALQARSAEGTREQTAAGA</sequence>
<organism evidence="2 3">
    <name type="scientific">Diatrype stigma</name>
    <dbReference type="NCBI Taxonomy" id="117547"/>
    <lineage>
        <taxon>Eukaryota</taxon>
        <taxon>Fungi</taxon>
        <taxon>Dikarya</taxon>
        <taxon>Ascomycota</taxon>
        <taxon>Pezizomycotina</taxon>
        <taxon>Sordariomycetes</taxon>
        <taxon>Xylariomycetidae</taxon>
        <taxon>Xylariales</taxon>
        <taxon>Diatrypaceae</taxon>
        <taxon>Diatrype</taxon>
    </lineage>
</organism>
<feature type="region of interest" description="Disordered" evidence="1">
    <location>
        <begin position="105"/>
        <end position="139"/>
    </location>
</feature>
<gene>
    <name evidence="2" type="ORF">SLS62_004137</name>
</gene>
<reference evidence="2 3" key="1">
    <citation type="submission" date="2024-02" db="EMBL/GenBank/DDBJ databases">
        <title>De novo assembly and annotation of 12 fungi associated with fruit tree decline syndrome in Ontario, Canada.</title>
        <authorList>
            <person name="Sulman M."/>
            <person name="Ellouze W."/>
            <person name="Ilyukhin E."/>
        </authorList>
    </citation>
    <scope>NUCLEOTIDE SEQUENCE [LARGE SCALE GENOMIC DNA]</scope>
    <source>
        <strain evidence="2 3">M11/M66-122</strain>
    </source>
</reference>
<comment type="caution">
    <text evidence="2">The sequence shown here is derived from an EMBL/GenBank/DDBJ whole genome shotgun (WGS) entry which is preliminary data.</text>
</comment>
<accession>A0AAN9UV55</accession>
<evidence type="ECO:0000313" key="3">
    <source>
        <dbReference type="Proteomes" id="UP001320420"/>
    </source>
</evidence>